<proteinExistence type="predicted"/>
<sequence length="303" mass="33565">MPIASVVSASGGAGKTTLALLLGYYVATHAGDPRSVLLVDLDPTAGLSLRAFGDEGYVELCRKRKSLYHLDLDWTQGVAVDVDKYAERPGSAAPAISNVAILPPGEDESGDMASRVDDWFRFGDRERLLRLLKESHALEKYNYVIVDTAPFFDVRYSIAAIAASDVVLIPLRPTVTDLVRTKRMVEKLKKAGITNKPILFIFNYDKDKFRQATATLVKLGFYVYKHGGTAQVQKRLMALIEDLGRYGQFAKAVLPHIKQLSDSEFPANKIPEGDLYTCPAMAEIFRHLAPDKTPDCPAHYEEE</sequence>
<dbReference type="Gene3D" id="3.40.50.300">
    <property type="entry name" value="P-loop containing nucleotide triphosphate hydrolases"/>
    <property type="match status" value="1"/>
</dbReference>
<comment type="caution">
    <text evidence="3">The sequence shown here is derived from an EMBL/GenBank/DDBJ whole genome shotgun (WGS) entry which is preliminary data.</text>
</comment>
<organism evidence="3 4">
    <name type="scientific">Pyrobaculum aerophilum</name>
    <dbReference type="NCBI Taxonomy" id="13773"/>
    <lineage>
        <taxon>Archaea</taxon>
        <taxon>Thermoproteota</taxon>
        <taxon>Thermoprotei</taxon>
        <taxon>Thermoproteales</taxon>
        <taxon>Thermoproteaceae</taxon>
        <taxon>Pyrobaculum</taxon>
    </lineage>
</organism>
<dbReference type="PANTHER" id="PTHR13696">
    <property type="entry name" value="P-LOOP CONTAINING NUCLEOSIDE TRIPHOSPHATE HYDROLASE"/>
    <property type="match status" value="1"/>
</dbReference>
<dbReference type="InterPro" id="IPR050678">
    <property type="entry name" value="DNA_Partitioning_ATPase"/>
</dbReference>
<dbReference type="Pfam" id="PF13614">
    <property type="entry name" value="AAA_31"/>
    <property type="match status" value="1"/>
</dbReference>
<dbReference type="Proteomes" id="UP000256877">
    <property type="component" value="Unassembled WGS sequence"/>
</dbReference>
<protein>
    <recommendedName>
        <fullName evidence="1">AAA domain-containing protein</fullName>
    </recommendedName>
</protein>
<dbReference type="SUPFAM" id="SSF52540">
    <property type="entry name" value="P-loop containing nucleoside triphosphate hydrolases"/>
    <property type="match status" value="1"/>
</dbReference>
<feature type="domain" description="AAA" evidence="1">
    <location>
        <begin position="3"/>
        <end position="190"/>
    </location>
</feature>
<evidence type="ECO:0000313" key="5">
    <source>
        <dbReference type="Proteomes" id="UP000257123"/>
    </source>
</evidence>
<dbReference type="Proteomes" id="UP000257123">
    <property type="component" value="Unassembled WGS sequence"/>
</dbReference>
<dbReference type="OrthoDB" id="36110at2157"/>
<dbReference type="AlphaFoldDB" id="A0A371R500"/>
<evidence type="ECO:0000313" key="4">
    <source>
        <dbReference type="Proteomes" id="UP000256877"/>
    </source>
</evidence>
<gene>
    <name evidence="2" type="ORF">CGL51_07440</name>
    <name evidence="3" type="ORF">CGL52_04740</name>
</gene>
<dbReference type="PANTHER" id="PTHR13696:SF99">
    <property type="entry name" value="COBYRINIC ACID AC-DIAMIDE SYNTHASE"/>
    <property type="match status" value="1"/>
</dbReference>
<dbReference type="RefSeq" id="WP_116421269.1">
    <property type="nucleotide sequence ID" value="NZ_NMUE01000021.1"/>
</dbReference>
<evidence type="ECO:0000313" key="2">
    <source>
        <dbReference type="EMBL" id="RFA95588.1"/>
    </source>
</evidence>
<evidence type="ECO:0000259" key="1">
    <source>
        <dbReference type="Pfam" id="PF13614"/>
    </source>
</evidence>
<dbReference type="InterPro" id="IPR027417">
    <property type="entry name" value="P-loop_NTPase"/>
</dbReference>
<reference evidence="4 5" key="1">
    <citation type="submission" date="2017-07" db="EMBL/GenBank/DDBJ databases">
        <title>Draft genome sequence of aerobic hyperthermophilic archaea, Pyrobaculum aerophilum YKB31 and YKB32.</title>
        <authorList>
            <person name="Mochizuki T."/>
            <person name="Berliner A.J."/>
            <person name="Yoshida-Takashima Y."/>
            <person name="Takaki Y."/>
            <person name="Nunoura T."/>
            <person name="Takai K."/>
        </authorList>
    </citation>
    <scope>NUCLEOTIDE SEQUENCE [LARGE SCALE GENOMIC DNA]</scope>
    <source>
        <strain evidence="2 5">YKB31</strain>
        <strain evidence="3 4">YKB32</strain>
    </source>
</reference>
<dbReference type="EMBL" id="NMUF01000009">
    <property type="protein sequence ID" value="RFA99156.1"/>
    <property type="molecule type" value="Genomic_DNA"/>
</dbReference>
<dbReference type="InterPro" id="IPR025669">
    <property type="entry name" value="AAA_dom"/>
</dbReference>
<dbReference type="EMBL" id="NMUE01000021">
    <property type="protein sequence ID" value="RFA95588.1"/>
    <property type="molecule type" value="Genomic_DNA"/>
</dbReference>
<name>A0A371R500_9CREN</name>
<accession>A0A371R500</accession>
<evidence type="ECO:0000313" key="3">
    <source>
        <dbReference type="EMBL" id="RFA99156.1"/>
    </source>
</evidence>